<dbReference type="PANTHER" id="PTHR30027">
    <property type="entry name" value="RIBOSOMAL RNA SMALL SUBUNIT METHYLTRANSFERASE E"/>
    <property type="match status" value="1"/>
</dbReference>
<evidence type="ECO:0000256" key="3">
    <source>
        <dbReference type="ARBA" id="ARBA00012328"/>
    </source>
</evidence>
<evidence type="ECO:0000256" key="9">
    <source>
        <dbReference type="ARBA" id="ARBA00022691"/>
    </source>
</evidence>
<evidence type="ECO:0000256" key="1">
    <source>
        <dbReference type="ARBA" id="ARBA00004496"/>
    </source>
</evidence>
<feature type="domain" description="Ribosomal RNA small subunit methyltransferase E PUA-like" evidence="14">
    <location>
        <begin position="29"/>
        <end position="73"/>
    </location>
</feature>
<keyword evidence="6 12" id="KW-0698">rRNA processing</keyword>
<dbReference type="InterPro" id="IPR006700">
    <property type="entry name" value="RsmE"/>
</dbReference>
<evidence type="ECO:0000256" key="5">
    <source>
        <dbReference type="ARBA" id="ARBA00022490"/>
    </source>
</evidence>
<dbReference type="AlphaFoldDB" id="A0A368WCX2"/>
<keyword evidence="5 12" id="KW-0963">Cytoplasm</keyword>
<evidence type="ECO:0000256" key="7">
    <source>
        <dbReference type="ARBA" id="ARBA00022603"/>
    </source>
</evidence>
<keyword evidence="7 12" id="KW-0489">Methyltransferase</keyword>
<dbReference type="EMBL" id="QPJD01000002">
    <property type="protein sequence ID" value="RCW51307.1"/>
    <property type="molecule type" value="Genomic_DNA"/>
</dbReference>
<evidence type="ECO:0000256" key="8">
    <source>
        <dbReference type="ARBA" id="ARBA00022679"/>
    </source>
</evidence>
<proteinExistence type="inferred from homology"/>
<evidence type="ECO:0000256" key="10">
    <source>
        <dbReference type="ARBA" id="ARBA00025699"/>
    </source>
</evidence>
<dbReference type="SUPFAM" id="SSF88697">
    <property type="entry name" value="PUA domain-like"/>
    <property type="match status" value="1"/>
</dbReference>
<evidence type="ECO:0000256" key="11">
    <source>
        <dbReference type="ARBA" id="ARBA00047944"/>
    </source>
</evidence>
<dbReference type="InterPro" id="IPR015947">
    <property type="entry name" value="PUA-like_sf"/>
</dbReference>
<evidence type="ECO:0000259" key="14">
    <source>
        <dbReference type="Pfam" id="PF20260"/>
    </source>
</evidence>
<dbReference type="InterPro" id="IPR046887">
    <property type="entry name" value="RsmE_PUA-like"/>
</dbReference>
<dbReference type="InterPro" id="IPR029028">
    <property type="entry name" value="Alpha/beta_knot_MTases"/>
</dbReference>
<evidence type="ECO:0000313" key="15">
    <source>
        <dbReference type="EMBL" id="RCW51307.1"/>
    </source>
</evidence>
<dbReference type="Gene3D" id="2.40.240.20">
    <property type="entry name" value="Hypothetical PUA domain-like, domain 1"/>
    <property type="match status" value="1"/>
</dbReference>
<sequence length="270" mass="29799">MVKGGWTTTMQRYFVAAEQFRDSHVRIIGEDAHHAVRVMRTKPGDKFIVSDGQSRTALVAVREASPMQITADIVQMLSSDSESSWSVTIAQSLPKADKMELVIQKGTEIGAYAFVPFQSERMIVQYDSKKEAKRIERWGKIAKEAAEQAHRNRIPEIEPVHSWRDLMKSIDSYNLALFCYEREGYAAHGKGIRSAVQEWMKQQEGSEDVSSPSVLLIVGSEGGFTEREAAEAEAAGAVLVGLGKRILRTETAGIVGLTCLLYESGEMGGA</sequence>
<dbReference type="PANTHER" id="PTHR30027:SF3">
    <property type="entry name" value="16S RRNA (URACIL(1498)-N(3))-METHYLTRANSFERASE"/>
    <property type="match status" value="1"/>
</dbReference>
<dbReference type="NCBIfam" id="TIGR00046">
    <property type="entry name" value="RsmE family RNA methyltransferase"/>
    <property type="match status" value="1"/>
</dbReference>
<dbReference type="SUPFAM" id="SSF75217">
    <property type="entry name" value="alpha/beta knot"/>
    <property type="match status" value="1"/>
</dbReference>
<comment type="catalytic activity">
    <reaction evidence="11 12">
        <text>uridine(1498) in 16S rRNA + S-adenosyl-L-methionine = N(3)-methyluridine(1498) in 16S rRNA + S-adenosyl-L-homocysteine + H(+)</text>
        <dbReference type="Rhea" id="RHEA:42920"/>
        <dbReference type="Rhea" id="RHEA-COMP:10283"/>
        <dbReference type="Rhea" id="RHEA-COMP:10284"/>
        <dbReference type="ChEBI" id="CHEBI:15378"/>
        <dbReference type="ChEBI" id="CHEBI:57856"/>
        <dbReference type="ChEBI" id="CHEBI:59789"/>
        <dbReference type="ChEBI" id="CHEBI:65315"/>
        <dbReference type="ChEBI" id="CHEBI:74502"/>
        <dbReference type="EC" id="2.1.1.193"/>
    </reaction>
</comment>
<comment type="similarity">
    <text evidence="2 12">Belongs to the RNA methyltransferase RsmE family.</text>
</comment>
<evidence type="ECO:0000313" key="16">
    <source>
        <dbReference type="Proteomes" id="UP000252415"/>
    </source>
</evidence>
<organism evidence="15 16">
    <name type="scientific">Paenibacillus prosopidis</name>
    <dbReference type="NCBI Taxonomy" id="630520"/>
    <lineage>
        <taxon>Bacteria</taxon>
        <taxon>Bacillati</taxon>
        <taxon>Bacillota</taxon>
        <taxon>Bacilli</taxon>
        <taxon>Bacillales</taxon>
        <taxon>Paenibacillaceae</taxon>
        <taxon>Paenibacillus</taxon>
    </lineage>
</organism>
<name>A0A368WCX2_9BACL</name>
<dbReference type="CDD" id="cd18084">
    <property type="entry name" value="RsmE-like"/>
    <property type="match status" value="1"/>
</dbReference>
<comment type="caution">
    <text evidence="15">The sequence shown here is derived from an EMBL/GenBank/DDBJ whole genome shotgun (WGS) entry which is preliminary data.</text>
</comment>
<dbReference type="Pfam" id="PF20260">
    <property type="entry name" value="PUA_4"/>
    <property type="match status" value="1"/>
</dbReference>
<evidence type="ECO:0000256" key="6">
    <source>
        <dbReference type="ARBA" id="ARBA00022552"/>
    </source>
</evidence>
<keyword evidence="9 12" id="KW-0949">S-adenosyl-L-methionine</keyword>
<evidence type="ECO:0000256" key="12">
    <source>
        <dbReference type="PIRNR" id="PIRNR015601"/>
    </source>
</evidence>
<evidence type="ECO:0000256" key="4">
    <source>
        <dbReference type="ARBA" id="ARBA00013673"/>
    </source>
</evidence>
<evidence type="ECO:0000259" key="13">
    <source>
        <dbReference type="Pfam" id="PF04452"/>
    </source>
</evidence>
<dbReference type="EC" id="2.1.1.193" evidence="3 12"/>
<reference evidence="15 16" key="1">
    <citation type="submission" date="2018-07" db="EMBL/GenBank/DDBJ databases">
        <title>Genomic Encyclopedia of Type Strains, Phase III (KMG-III): the genomes of soil and plant-associated and newly described type strains.</title>
        <authorList>
            <person name="Whitman W."/>
        </authorList>
    </citation>
    <scope>NUCLEOTIDE SEQUENCE [LARGE SCALE GENOMIC DNA]</scope>
    <source>
        <strain evidence="15 16">CECT 7506</strain>
    </source>
</reference>
<protein>
    <recommendedName>
        <fullName evidence="4 12">Ribosomal RNA small subunit methyltransferase E</fullName>
        <ecNumber evidence="3 12">2.1.1.193</ecNumber>
    </recommendedName>
</protein>
<dbReference type="GO" id="GO:0070475">
    <property type="term" value="P:rRNA base methylation"/>
    <property type="evidence" value="ECO:0007669"/>
    <property type="project" value="TreeGrafter"/>
</dbReference>
<accession>A0A368WCX2</accession>
<dbReference type="GO" id="GO:0070042">
    <property type="term" value="F:rRNA (uridine-N3-)-methyltransferase activity"/>
    <property type="evidence" value="ECO:0007669"/>
    <property type="project" value="TreeGrafter"/>
</dbReference>
<comment type="function">
    <text evidence="10 12">Specifically methylates the N3 position of the uracil ring of uridine 1498 (m3U1498) in 16S rRNA. Acts on the fully assembled 30S ribosomal subunit.</text>
</comment>
<comment type="subcellular location">
    <subcellularLocation>
        <location evidence="1 12">Cytoplasm</location>
    </subcellularLocation>
</comment>
<evidence type="ECO:0000256" key="2">
    <source>
        <dbReference type="ARBA" id="ARBA00005528"/>
    </source>
</evidence>
<keyword evidence="8 12" id="KW-0808">Transferase</keyword>
<dbReference type="InterPro" id="IPR046886">
    <property type="entry name" value="RsmE_MTase_dom"/>
</dbReference>
<dbReference type="Pfam" id="PF04452">
    <property type="entry name" value="Methyltrans_RNA"/>
    <property type="match status" value="1"/>
</dbReference>
<dbReference type="PIRSF" id="PIRSF015601">
    <property type="entry name" value="MTase_slr0722"/>
    <property type="match status" value="1"/>
</dbReference>
<keyword evidence="16" id="KW-1185">Reference proteome</keyword>
<dbReference type="GO" id="GO:0005737">
    <property type="term" value="C:cytoplasm"/>
    <property type="evidence" value="ECO:0007669"/>
    <property type="project" value="UniProtKB-SubCell"/>
</dbReference>
<dbReference type="InterPro" id="IPR029026">
    <property type="entry name" value="tRNA_m1G_MTases_N"/>
</dbReference>
<feature type="domain" description="Ribosomal RNA small subunit methyltransferase E methyltransferase" evidence="13">
    <location>
        <begin position="82"/>
        <end position="258"/>
    </location>
</feature>
<gene>
    <name evidence="15" type="ORF">DFP97_102505</name>
</gene>
<dbReference type="Gene3D" id="3.40.1280.10">
    <property type="match status" value="1"/>
</dbReference>
<dbReference type="Proteomes" id="UP000252415">
    <property type="component" value="Unassembled WGS sequence"/>
</dbReference>